<dbReference type="Proteomes" id="UP001367676">
    <property type="component" value="Unassembled WGS sequence"/>
</dbReference>
<evidence type="ECO:0000313" key="3">
    <source>
        <dbReference type="Proteomes" id="UP001367676"/>
    </source>
</evidence>
<dbReference type="AlphaFoldDB" id="A0AAN9TP57"/>
<feature type="compositionally biased region" description="Acidic residues" evidence="1">
    <location>
        <begin position="347"/>
        <end position="359"/>
    </location>
</feature>
<proteinExistence type="predicted"/>
<dbReference type="EMBL" id="JBBCAQ010000036">
    <property type="protein sequence ID" value="KAK7576636.1"/>
    <property type="molecule type" value="Genomic_DNA"/>
</dbReference>
<organism evidence="2 3">
    <name type="scientific">Parthenolecanium corni</name>
    <dbReference type="NCBI Taxonomy" id="536013"/>
    <lineage>
        <taxon>Eukaryota</taxon>
        <taxon>Metazoa</taxon>
        <taxon>Ecdysozoa</taxon>
        <taxon>Arthropoda</taxon>
        <taxon>Hexapoda</taxon>
        <taxon>Insecta</taxon>
        <taxon>Pterygota</taxon>
        <taxon>Neoptera</taxon>
        <taxon>Paraneoptera</taxon>
        <taxon>Hemiptera</taxon>
        <taxon>Sternorrhyncha</taxon>
        <taxon>Coccoidea</taxon>
        <taxon>Coccidae</taxon>
        <taxon>Parthenolecanium</taxon>
    </lineage>
</organism>
<reference evidence="2 3" key="1">
    <citation type="submission" date="2024-03" db="EMBL/GenBank/DDBJ databases">
        <title>Adaptation during the transition from Ophiocordyceps entomopathogen to insect associate is accompanied by gene loss and intensified selection.</title>
        <authorList>
            <person name="Ward C.M."/>
            <person name="Onetto C.A."/>
            <person name="Borneman A.R."/>
        </authorList>
    </citation>
    <scope>NUCLEOTIDE SEQUENCE [LARGE SCALE GENOMIC DNA]</scope>
    <source>
        <strain evidence="2">AWRI1</strain>
        <tissue evidence="2">Single Adult Female</tissue>
    </source>
</reference>
<evidence type="ECO:0000313" key="2">
    <source>
        <dbReference type="EMBL" id="KAK7576636.1"/>
    </source>
</evidence>
<gene>
    <name evidence="2" type="ORF">V9T40_012922</name>
</gene>
<evidence type="ECO:0000256" key="1">
    <source>
        <dbReference type="SAM" id="MobiDB-lite"/>
    </source>
</evidence>
<protein>
    <submittedName>
        <fullName evidence="2">Uncharacterized protein</fullName>
    </submittedName>
</protein>
<comment type="caution">
    <text evidence="2">The sequence shown here is derived from an EMBL/GenBank/DDBJ whole genome shotgun (WGS) entry which is preliminary data.</text>
</comment>
<name>A0AAN9TP57_9HEMI</name>
<keyword evidence="3" id="KW-1185">Reference proteome</keyword>
<feature type="region of interest" description="Disordered" evidence="1">
    <location>
        <begin position="296"/>
        <end position="359"/>
    </location>
</feature>
<sequence>MDFGQQIRFAHTLVKSNSVAQLIIVHLPVVNYIDGINHTRILVDTREKALSMASFHMFRNENVRQFIHTPYVHYPFEMSASELATHDAEVDVRLGSYNFHSEIPVGLTHSWKHSRIVLSVTDLVKLLVAVDMESHIMELDLGGNSHSCWFHWYCEHLYQCPFQQDQDLGQALAKENVRTQMNWMYGQHPLPKEPYCGGLPDDQPQRPPRSPREEGEVSPDTIRGSPSAPEAASMLATLLSPRPSLGRSLSAVDTVILTPADILVHSTVEEEEELSAYQPMELPPMPGALVNISEDEDEEMPEVQADQSSSSSHLGLSNLTTEDDSAPHELTPLPKNVCVPCMNSDNGDTDSQEEFESPL</sequence>
<feature type="region of interest" description="Disordered" evidence="1">
    <location>
        <begin position="193"/>
        <end position="232"/>
    </location>
</feature>
<accession>A0AAN9TP57</accession>